<evidence type="ECO:0000259" key="1">
    <source>
        <dbReference type="Pfam" id="PF04059"/>
    </source>
</evidence>
<evidence type="ECO:0000313" key="3">
    <source>
        <dbReference type="Proteomes" id="UP001189429"/>
    </source>
</evidence>
<dbReference type="InterPro" id="IPR035979">
    <property type="entry name" value="RBD_domain_sf"/>
</dbReference>
<feature type="non-terminal residue" evidence="2">
    <location>
        <position position="147"/>
    </location>
</feature>
<feature type="domain" description="Mei2-like C-terminal RNA recognition motif" evidence="1">
    <location>
        <begin position="39"/>
        <end position="138"/>
    </location>
</feature>
<evidence type="ECO:0000313" key="2">
    <source>
        <dbReference type="EMBL" id="CAK0824475.1"/>
    </source>
</evidence>
<keyword evidence="3" id="KW-1185">Reference proteome</keyword>
<accession>A0ABN9RZ14</accession>
<dbReference type="EMBL" id="CAUYUJ010008619">
    <property type="protein sequence ID" value="CAK0824475.1"/>
    <property type="molecule type" value="Genomic_DNA"/>
</dbReference>
<dbReference type="InterPro" id="IPR007201">
    <property type="entry name" value="Mei2-like_Rrm_C"/>
</dbReference>
<feature type="non-terminal residue" evidence="2">
    <location>
        <position position="1"/>
    </location>
</feature>
<proteinExistence type="predicted"/>
<sequence length="147" mass="16519">QADASEAGKHRVARTKITNKDFEKFDINPEAILCGADKRTTVMVRHLQGICARRDFLSFLDRCGLGNRYSFFYMPCKEHRNVPAGFAFVNFASPHDVHTLYGAVASGLWREVCGNSPTKLPAVSYARFQGHDDLVQHFSLSVVIQEQ</sequence>
<comment type="caution">
    <text evidence="2">The sequence shown here is derived from an EMBL/GenBank/DDBJ whole genome shotgun (WGS) entry which is preliminary data.</text>
</comment>
<dbReference type="Pfam" id="PF04059">
    <property type="entry name" value="RRM_2"/>
    <property type="match status" value="1"/>
</dbReference>
<organism evidence="2 3">
    <name type="scientific">Prorocentrum cordatum</name>
    <dbReference type="NCBI Taxonomy" id="2364126"/>
    <lineage>
        <taxon>Eukaryota</taxon>
        <taxon>Sar</taxon>
        <taxon>Alveolata</taxon>
        <taxon>Dinophyceae</taxon>
        <taxon>Prorocentrales</taxon>
        <taxon>Prorocentraceae</taxon>
        <taxon>Prorocentrum</taxon>
    </lineage>
</organism>
<name>A0ABN9RZ14_9DINO</name>
<reference evidence="2" key="1">
    <citation type="submission" date="2023-10" db="EMBL/GenBank/DDBJ databases">
        <authorList>
            <person name="Chen Y."/>
            <person name="Shah S."/>
            <person name="Dougan E. K."/>
            <person name="Thang M."/>
            <person name="Chan C."/>
        </authorList>
    </citation>
    <scope>NUCLEOTIDE SEQUENCE [LARGE SCALE GENOMIC DNA]</scope>
</reference>
<dbReference type="SUPFAM" id="SSF54928">
    <property type="entry name" value="RNA-binding domain, RBD"/>
    <property type="match status" value="1"/>
</dbReference>
<protein>
    <recommendedName>
        <fullName evidence="1">Mei2-like C-terminal RNA recognition motif domain-containing protein</fullName>
    </recommendedName>
</protein>
<dbReference type="Proteomes" id="UP001189429">
    <property type="component" value="Unassembled WGS sequence"/>
</dbReference>
<gene>
    <name evidence="2" type="ORF">PCOR1329_LOCUS24871</name>
</gene>